<comment type="caution">
    <text evidence="1">The sequence shown here is derived from an EMBL/GenBank/DDBJ whole genome shotgun (WGS) entry which is preliminary data.</text>
</comment>
<dbReference type="AlphaFoldDB" id="A0A371YZJ5"/>
<evidence type="ECO:0000313" key="1">
    <source>
        <dbReference type="EMBL" id="RFD19672.1"/>
    </source>
</evidence>
<accession>A0A371YZJ5</accession>
<name>A0A371YZJ5_9PROT</name>
<sequence length="63" mass="6728">MLLRNMSGFVVSAAGFEPTAPGFMPLRLSPPPWVHGVRGLDCPFTMGHLRPTGAAHPVSTPCR</sequence>
<organism evidence="1 2">
    <name type="scientific">Komagataeibacter melaceti</name>
    <dbReference type="NCBI Taxonomy" id="2766577"/>
    <lineage>
        <taxon>Bacteria</taxon>
        <taxon>Pseudomonadati</taxon>
        <taxon>Pseudomonadota</taxon>
        <taxon>Alphaproteobacteria</taxon>
        <taxon>Acetobacterales</taxon>
        <taxon>Acetobacteraceae</taxon>
        <taxon>Komagataeibacter</taxon>
    </lineage>
</organism>
<keyword evidence="2" id="KW-1185">Reference proteome</keyword>
<dbReference type="Proteomes" id="UP000262371">
    <property type="component" value="Unassembled WGS sequence"/>
</dbReference>
<gene>
    <name evidence="1" type="ORF">DY926_10100</name>
</gene>
<evidence type="ECO:0000313" key="2">
    <source>
        <dbReference type="Proteomes" id="UP000262371"/>
    </source>
</evidence>
<dbReference type="EMBL" id="QUWV01000083">
    <property type="protein sequence ID" value="RFD19672.1"/>
    <property type="molecule type" value="Genomic_DNA"/>
</dbReference>
<reference evidence="1 2" key="1">
    <citation type="submission" date="2018-08" db="EMBL/GenBank/DDBJ databases">
        <title>Komagataeibacter sp. AV 382.</title>
        <authorList>
            <person name="Skraban J."/>
            <person name="Trcek J."/>
        </authorList>
    </citation>
    <scope>NUCLEOTIDE SEQUENCE [LARGE SCALE GENOMIC DNA]</scope>
    <source>
        <strain evidence="1 2">AV 382</strain>
    </source>
</reference>
<protein>
    <submittedName>
        <fullName evidence="1">Uncharacterized protein</fullName>
    </submittedName>
</protein>
<proteinExistence type="predicted"/>